<feature type="signal peptide" evidence="4">
    <location>
        <begin position="1"/>
        <end position="25"/>
    </location>
</feature>
<evidence type="ECO:0000256" key="3">
    <source>
        <dbReference type="ARBA" id="ARBA00022729"/>
    </source>
</evidence>
<comment type="similarity">
    <text evidence="2">Belongs to the bacterial solute-binding protein 2 family.</text>
</comment>
<dbReference type="OrthoDB" id="3789223at2"/>
<accession>A0A6N7Z0T3</accession>
<name>A0A6N7Z0T3_9PSEU</name>
<evidence type="ECO:0000313" key="7">
    <source>
        <dbReference type="Proteomes" id="UP000440096"/>
    </source>
</evidence>
<dbReference type="PANTHER" id="PTHR46847">
    <property type="entry name" value="D-ALLOSE-BINDING PERIPLASMIC PROTEIN-RELATED"/>
    <property type="match status" value="1"/>
</dbReference>
<dbReference type="PROSITE" id="PS51257">
    <property type="entry name" value="PROKAR_LIPOPROTEIN"/>
    <property type="match status" value="1"/>
</dbReference>
<evidence type="ECO:0000256" key="2">
    <source>
        <dbReference type="ARBA" id="ARBA00007639"/>
    </source>
</evidence>
<dbReference type="Proteomes" id="UP000440096">
    <property type="component" value="Unassembled WGS sequence"/>
</dbReference>
<proteinExistence type="inferred from homology"/>
<comment type="caution">
    <text evidence="6">The sequence shown here is derived from an EMBL/GenBank/DDBJ whole genome shotgun (WGS) entry which is preliminary data.</text>
</comment>
<feature type="domain" description="Periplasmic binding protein" evidence="5">
    <location>
        <begin position="95"/>
        <end position="355"/>
    </location>
</feature>
<feature type="chain" id="PRO_5038468632" evidence="4">
    <location>
        <begin position="26"/>
        <end position="398"/>
    </location>
</feature>
<dbReference type="Gene3D" id="3.40.50.2300">
    <property type="match status" value="2"/>
</dbReference>
<dbReference type="EMBL" id="WMBA01000016">
    <property type="protein sequence ID" value="MTD54953.1"/>
    <property type="molecule type" value="Genomic_DNA"/>
</dbReference>
<comment type="subcellular location">
    <subcellularLocation>
        <location evidence="1">Cell envelope</location>
    </subcellularLocation>
</comment>
<evidence type="ECO:0000259" key="5">
    <source>
        <dbReference type="Pfam" id="PF13407"/>
    </source>
</evidence>
<gene>
    <name evidence="6" type="ORF">GKO32_13330</name>
</gene>
<organism evidence="6 7">
    <name type="scientific">Amycolatopsis pithecellobii</name>
    <dbReference type="NCBI Taxonomy" id="664692"/>
    <lineage>
        <taxon>Bacteria</taxon>
        <taxon>Bacillati</taxon>
        <taxon>Actinomycetota</taxon>
        <taxon>Actinomycetes</taxon>
        <taxon>Pseudonocardiales</taxon>
        <taxon>Pseudonocardiaceae</taxon>
        <taxon>Amycolatopsis</taxon>
    </lineage>
</organism>
<protein>
    <submittedName>
        <fullName evidence="6">Substrate-binding domain-containing protein</fullName>
    </submittedName>
</protein>
<dbReference type="SUPFAM" id="SSF53822">
    <property type="entry name" value="Periplasmic binding protein-like I"/>
    <property type="match status" value="1"/>
</dbReference>
<dbReference type="GO" id="GO:0030313">
    <property type="term" value="C:cell envelope"/>
    <property type="evidence" value="ECO:0007669"/>
    <property type="project" value="UniProtKB-SubCell"/>
</dbReference>
<keyword evidence="7" id="KW-1185">Reference proteome</keyword>
<evidence type="ECO:0000256" key="4">
    <source>
        <dbReference type="SAM" id="SignalP"/>
    </source>
</evidence>
<sequence length="398" mass="41603">MYLLAKMRRRAPIGSALVVGTLVLAGCGGGSSASAPTSIAPVDANKVYVEGVPSLAELYKSTEGSPPTSGPKTQPGKNVVYVSCGQSAQGCSGPANEMANAAKVVGWNFKIIDGALNVNNGWAVGVRQAIAAKPDAIVIGMGCADVKQPLLEAKAAGIPVVGMYSLDCSDPKNDGGPGESLLTEIQYTETAKTTGQFWKDWGRIQAAYVIDATEGKANILRTNYEPVQGEYLKEGQDEVFAKCPGCKIVGEVNWSAADSTAGGPLEQKFRTLLVQHPDANAAITNWDAIATSSGISKAIKDAGRAKSMVSTAGFGYAAALQLVEQNGGLTADLGNDSKWAAWAGVDTLNRVFHGEPAVPQGIGFRLIDKDHNMAPGGQDYQTPVDYQSVYKKSWGVTS</sequence>
<dbReference type="AlphaFoldDB" id="A0A6N7Z0T3"/>
<dbReference type="InterPro" id="IPR025997">
    <property type="entry name" value="SBP_2_dom"/>
</dbReference>
<dbReference type="Pfam" id="PF13407">
    <property type="entry name" value="Peripla_BP_4"/>
    <property type="match status" value="1"/>
</dbReference>
<dbReference type="GO" id="GO:0030246">
    <property type="term" value="F:carbohydrate binding"/>
    <property type="evidence" value="ECO:0007669"/>
    <property type="project" value="UniProtKB-ARBA"/>
</dbReference>
<evidence type="ECO:0000313" key="6">
    <source>
        <dbReference type="EMBL" id="MTD54953.1"/>
    </source>
</evidence>
<dbReference type="InterPro" id="IPR028082">
    <property type="entry name" value="Peripla_BP_I"/>
</dbReference>
<evidence type="ECO:0000256" key="1">
    <source>
        <dbReference type="ARBA" id="ARBA00004196"/>
    </source>
</evidence>
<reference evidence="6 7" key="1">
    <citation type="submission" date="2019-11" db="EMBL/GenBank/DDBJ databases">
        <title>Draft genome of Amycolatopsis RM579.</title>
        <authorList>
            <person name="Duangmal K."/>
            <person name="Mingma R."/>
        </authorList>
    </citation>
    <scope>NUCLEOTIDE SEQUENCE [LARGE SCALE GENOMIC DNA]</scope>
    <source>
        <strain evidence="6 7">RM579</strain>
    </source>
</reference>
<keyword evidence="3 4" id="KW-0732">Signal</keyword>
<dbReference type="PANTHER" id="PTHR46847:SF1">
    <property type="entry name" value="D-ALLOSE-BINDING PERIPLASMIC PROTEIN-RELATED"/>
    <property type="match status" value="1"/>
</dbReference>